<evidence type="ECO:0000313" key="2">
    <source>
        <dbReference type="Proteomes" id="UP001600888"/>
    </source>
</evidence>
<reference evidence="1 2" key="1">
    <citation type="submission" date="2024-03" db="EMBL/GenBank/DDBJ databases">
        <title>A high-quality draft genome sequence of Diaporthe vaccinii, a causative agent of upright dieback and viscid rot disease in cranberry plants.</title>
        <authorList>
            <person name="Sarrasin M."/>
            <person name="Lang B.F."/>
            <person name="Burger G."/>
        </authorList>
    </citation>
    <scope>NUCLEOTIDE SEQUENCE [LARGE SCALE GENOMIC DNA]</scope>
    <source>
        <strain evidence="1 2">IS7</strain>
    </source>
</reference>
<sequence length="148" mass="17177">MRWFTNFDADSMMMPPAARPRAVFKKKRRVYERELGRSALSFAVPVWDGRKTHRKKGKQKGKRLFHIIQKSRPAAKSVSSTPLSTPFVPFLHPPAARTKQMCERRWLCFFFCISRDRVDSRMQIFFCPSVLLFSAILVPGDDNVASIR</sequence>
<organism evidence="1 2">
    <name type="scientific">Diaporthe vaccinii</name>
    <dbReference type="NCBI Taxonomy" id="105482"/>
    <lineage>
        <taxon>Eukaryota</taxon>
        <taxon>Fungi</taxon>
        <taxon>Dikarya</taxon>
        <taxon>Ascomycota</taxon>
        <taxon>Pezizomycotina</taxon>
        <taxon>Sordariomycetes</taxon>
        <taxon>Sordariomycetidae</taxon>
        <taxon>Diaporthales</taxon>
        <taxon>Diaporthaceae</taxon>
        <taxon>Diaporthe</taxon>
        <taxon>Diaporthe eres species complex</taxon>
    </lineage>
</organism>
<name>A0ABR4EX80_9PEZI</name>
<keyword evidence="2" id="KW-1185">Reference proteome</keyword>
<protein>
    <recommendedName>
        <fullName evidence="3">Transmembrane protein</fullName>
    </recommendedName>
</protein>
<accession>A0ABR4EX80</accession>
<dbReference type="EMBL" id="JBAWTH010000021">
    <property type="protein sequence ID" value="KAL2287054.1"/>
    <property type="molecule type" value="Genomic_DNA"/>
</dbReference>
<evidence type="ECO:0000313" key="1">
    <source>
        <dbReference type="EMBL" id="KAL2287054.1"/>
    </source>
</evidence>
<dbReference type="Proteomes" id="UP001600888">
    <property type="component" value="Unassembled WGS sequence"/>
</dbReference>
<proteinExistence type="predicted"/>
<evidence type="ECO:0008006" key="3">
    <source>
        <dbReference type="Google" id="ProtNLM"/>
    </source>
</evidence>
<comment type="caution">
    <text evidence="1">The sequence shown here is derived from an EMBL/GenBank/DDBJ whole genome shotgun (WGS) entry which is preliminary data.</text>
</comment>
<gene>
    <name evidence="1" type="ORF">FJTKL_06069</name>
</gene>